<keyword evidence="2" id="KW-0413">Isomerase</keyword>
<name>A0A841H0M9_9BACT</name>
<dbReference type="CDD" id="cd03024">
    <property type="entry name" value="DsbA_FrnE"/>
    <property type="match status" value="1"/>
</dbReference>
<dbReference type="Gene3D" id="3.40.30.10">
    <property type="entry name" value="Glutaredoxin"/>
    <property type="match status" value="1"/>
</dbReference>
<dbReference type="Pfam" id="PF01323">
    <property type="entry name" value="DSBA"/>
    <property type="match status" value="1"/>
</dbReference>
<sequence length="213" mass="22981">MKIEVWSDVACPWCWIGETRLLRALEQRPEVQAEIVWRPFQLQPDLPAEGTPWDELVRTKFGGPERARAMFGHVASAGAEDGIPFEFDRITVASNTGAAHRLILLAQREGVGLAMAEALFRAHFTEGRNVGDTDVLADVAASVGLDREQVAAFLAGGELADEVQRSQAEAAGNGISGVPFFVLEGKYAFSGAQPVETFVSVLDQVVQLETAAS</sequence>
<gene>
    <name evidence="2" type="ORF">HNQ61_003117</name>
</gene>
<dbReference type="RefSeq" id="WP_170035010.1">
    <property type="nucleotide sequence ID" value="NZ_JABDTL010000001.1"/>
</dbReference>
<evidence type="ECO:0000259" key="1">
    <source>
        <dbReference type="Pfam" id="PF01323"/>
    </source>
</evidence>
<dbReference type="PANTHER" id="PTHR13887:SF41">
    <property type="entry name" value="THIOREDOXIN SUPERFAMILY PROTEIN"/>
    <property type="match status" value="1"/>
</dbReference>
<protein>
    <submittedName>
        <fullName evidence="2">Putative DsbA family dithiol-disulfide isomerase</fullName>
    </submittedName>
</protein>
<dbReference type="Proteomes" id="UP000582837">
    <property type="component" value="Unassembled WGS sequence"/>
</dbReference>
<reference evidence="2 3" key="1">
    <citation type="submission" date="2020-08" db="EMBL/GenBank/DDBJ databases">
        <title>Genomic Encyclopedia of Type Strains, Phase IV (KMG-IV): sequencing the most valuable type-strain genomes for metagenomic binning, comparative biology and taxonomic classification.</title>
        <authorList>
            <person name="Goeker M."/>
        </authorList>
    </citation>
    <scope>NUCLEOTIDE SEQUENCE [LARGE SCALE GENOMIC DNA]</scope>
    <source>
        <strain evidence="2 3">DSM 29007</strain>
    </source>
</reference>
<proteinExistence type="predicted"/>
<feature type="domain" description="DSBA-like thioredoxin" evidence="1">
    <location>
        <begin position="3"/>
        <end position="202"/>
    </location>
</feature>
<accession>A0A841H0M9</accession>
<dbReference type="GO" id="GO:0016853">
    <property type="term" value="F:isomerase activity"/>
    <property type="evidence" value="ECO:0007669"/>
    <property type="project" value="UniProtKB-KW"/>
</dbReference>
<organism evidence="2 3">
    <name type="scientific">Longimicrobium terrae</name>
    <dbReference type="NCBI Taxonomy" id="1639882"/>
    <lineage>
        <taxon>Bacteria</taxon>
        <taxon>Pseudomonadati</taxon>
        <taxon>Gemmatimonadota</taxon>
        <taxon>Longimicrobiia</taxon>
        <taxon>Longimicrobiales</taxon>
        <taxon>Longimicrobiaceae</taxon>
        <taxon>Longimicrobium</taxon>
    </lineage>
</organism>
<dbReference type="SUPFAM" id="SSF52833">
    <property type="entry name" value="Thioredoxin-like"/>
    <property type="match status" value="1"/>
</dbReference>
<comment type="caution">
    <text evidence="2">The sequence shown here is derived from an EMBL/GenBank/DDBJ whole genome shotgun (WGS) entry which is preliminary data.</text>
</comment>
<evidence type="ECO:0000313" key="3">
    <source>
        <dbReference type="Proteomes" id="UP000582837"/>
    </source>
</evidence>
<keyword evidence="3" id="KW-1185">Reference proteome</keyword>
<dbReference type="InterPro" id="IPR036249">
    <property type="entry name" value="Thioredoxin-like_sf"/>
</dbReference>
<dbReference type="GO" id="GO:0016491">
    <property type="term" value="F:oxidoreductase activity"/>
    <property type="evidence" value="ECO:0007669"/>
    <property type="project" value="InterPro"/>
</dbReference>
<dbReference type="EMBL" id="JACHIA010000009">
    <property type="protein sequence ID" value="MBB6071489.1"/>
    <property type="molecule type" value="Genomic_DNA"/>
</dbReference>
<dbReference type="PANTHER" id="PTHR13887">
    <property type="entry name" value="GLUTATHIONE S-TRANSFERASE KAPPA"/>
    <property type="match status" value="1"/>
</dbReference>
<dbReference type="AlphaFoldDB" id="A0A841H0M9"/>
<evidence type="ECO:0000313" key="2">
    <source>
        <dbReference type="EMBL" id="MBB6071489.1"/>
    </source>
</evidence>
<dbReference type="InterPro" id="IPR001853">
    <property type="entry name" value="DSBA-like_thioredoxin_dom"/>
</dbReference>